<comment type="caution">
    <text evidence="6">The sequence shown here is derived from an EMBL/GenBank/DDBJ whole genome shotgun (WGS) entry which is preliminary data.</text>
</comment>
<dbReference type="GO" id="GO:0003677">
    <property type="term" value="F:DNA binding"/>
    <property type="evidence" value="ECO:0007669"/>
    <property type="project" value="UniProtKB-KW"/>
</dbReference>
<dbReference type="Proteomes" id="UP000663866">
    <property type="component" value="Unassembled WGS sequence"/>
</dbReference>
<dbReference type="EMBL" id="CAJOBG010009332">
    <property type="protein sequence ID" value="CAF4263892.1"/>
    <property type="molecule type" value="Genomic_DNA"/>
</dbReference>
<evidence type="ECO:0000313" key="6">
    <source>
        <dbReference type="EMBL" id="CAF4263892.1"/>
    </source>
</evidence>
<evidence type="ECO:0000313" key="7">
    <source>
        <dbReference type="EMBL" id="CAF4264143.1"/>
    </source>
</evidence>
<dbReference type="SUPFAM" id="SSF46689">
    <property type="entry name" value="Homeodomain-like"/>
    <property type="match status" value="1"/>
</dbReference>
<dbReference type="SMART" id="SM00674">
    <property type="entry name" value="CENPB"/>
    <property type="match status" value="1"/>
</dbReference>
<dbReference type="EMBL" id="CAJNRF010011581">
    <property type="protein sequence ID" value="CAF2133267.1"/>
    <property type="molecule type" value="Genomic_DNA"/>
</dbReference>
<accession>A0A820FFK7</accession>
<evidence type="ECO:0000313" key="4">
    <source>
        <dbReference type="EMBL" id="CAF2074206.1"/>
    </source>
</evidence>
<dbReference type="Proteomes" id="UP000663842">
    <property type="component" value="Unassembled WGS sequence"/>
</dbReference>
<dbReference type="AlphaFoldDB" id="A0A820FFK7"/>
<feature type="compositionally biased region" description="Low complexity" evidence="2">
    <location>
        <begin position="383"/>
        <end position="398"/>
    </location>
</feature>
<dbReference type="Pfam" id="PF03184">
    <property type="entry name" value="DDE_1"/>
    <property type="match status" value="1"/>
</dbReference>
<organism evidence="6 8">
    <name type="scientific">Rotaria magnacalcarata</name>
    <dbReference type="NCBI Taxonomy" id="392030"/>
    <lineage>
        <taxon>Eukaryota</taxon>
        <taxon>Metazoa</taxon>
        <taxon>Spiralia</taxon>
        <taxon>Gnathifera</taxon>
        <taxon>Rotifera</taxon>
        <taxon>Eurotatoria</taxon>
        <taxon>Bdelloidea</taxon>
        <taxon>Philodinida</taxon>
        <taxon>Philodinidae</taxon>
        <taxon>Rotaria</taxon>
    </lineage>
</organism>
<dbReference type="EMBL" id="CAJNRG010005249">
    <property type="protein sequence ID" value="CAF2074206.1"/>
    <property type="molecule type" value="Genomic_DNA"/>
</dbReference>
<evidence type="ECO:0000256" key="1">
    <source>
        <dbReference type="ARBA" id="ARBA00023125"/>
    </source>
</evidence>
<dbReference type="InterPro" id="IPR009057">
    <property type="entry name" value="Homeodomain-like_sf"/>
</dbReference>
<feature type="region of interest" description="Disordered" evidence="2">
    <location>
        <begin position="382"/>
        <end position="405"/>
    </location>
</feature>
<feature type="domain" description="HTH CENPB-type" evidence="3">
    <location>
        <begin position="63"/>
        <end position="136"/>
    </location>
</feature>
<dbReference type="InterPro" id="IPR006600">
    <property type="entry name" value="HTH_CenpB_DNA-bd_dom"/>
</dbReference>
<sequence>MSIRHDLTLQQKIELINDNRNGNGLSQRTLTVKYNISLGSVSNVLKRKAEYLDDYGANQNHNVKRKIIHVNSRELGEKVYEWFVQQRSKNIPISGPILQEKAREVAESLGDKMGSFKASNDWLEKFRIRHNISFRVISGESLSVDITIVDDWVQRIPKIIDDYDPKDIFNCDETGLFFKFMPDKSLTLNRDQCKGGKKSKERYTILFCVNSTGEEKLKPLVIAKSLKPRCFKNLNVSKLPINWRANKTAWLNVKLFSEWLSDLNVSMKKQKSKIILFLDSAPYHPVDIELSNIKLQYFPPNTTSKLQPLDQGIIHAFKTHYRKRLVKYIIARCTTAQTPDDIKITHLNAIYWIDAAWKAVTHTTIRNTFRVAGFKDKQHDDITTATSNDTETSSTDSTKSTDDEPYKDLKKLDDLLEHATIGGQTMNAADFVDIDNDTLAYNEWFDQCEQLVLCDIKGQDDDYDDDDQILTESPPKLTEAMEMIRKLHLLAITQQPQLHQLINEVESKLTDVYINSKTKRQTTLEDFLKQN</sequence>
<dbReference type="EMBL" id="CAJOBF010008874">
    <property type="protein sequence ID" value="CAF4264143.1"/>
    <property type="molecule type" value="Genomic_DNA"/>
</dbReference>
<dbReference type="Gene3D" id="1.10.10.60">
    <property type="entry name" value="Homeodomain-like"/>
    <property type="match status" value="2"/>
</dbReference>
<reference evidence="6" key="1">
    <citation type="submission" date="2021-02" db="EMBL/GenBank/DDBJ databases">
        <authorList>
            <person name="Nowell W R."/>
        </authorList>
    </citation>
    <scope>NUCLEOTIDE SEQUENCE</scope>
</reference>
<proteinExistence type="predicted"/>
<dbReference type="Pfam" id="PF03221">
    <property type="entry name" value="HTH_Tnp_Tc5"/>
    <property type="match status" value="1"/>
</dbReference>
<dbReference type="PANTHER" id="PTHR19303">
    <property type="entry name" value="TRANSPOSON"/>
    <property type="match status" value="1"/>
</dbReference>
<protein>
    <recommendedName>
        <fullName evidence="3">HTH CENPB-type domain-containing protein</fullName>
    </recommendedName>
</protein>
<dbReference type="Proteomes" id="UP000663856">
    <property type="component" value="Unassembled WGS sequence"/>
</dbReference>
<dbReference type="InterPro" id="IPR050863">
    <property type="entry name" value="CenT-Element_Derived"/>
</dbReference>
<evidence type="ECO:0000313" key="8">
    <source>
        <dbReference type="Proteomes" id="UP000663866"/>
    </source>
</evidence>
<keyword evidence="8" id="KW-1185">Reference proteome</keyword>
<gene>
    <name evidence="6" type="ORF">OVN521_LOCUS29716</name>
    <name evidence="7" type="ORF">UXM345_LOCUS31438</name>
    <name evidence="5" type="ORF">WKI299_LOCUS26685</name>
    <name evidence="4" type="ORF">XDN619_LOCUS13225</name>
</gene>
<dbReference type="InterPro" id="IPR004875">
    <property type="entry name" value="DDE_SF_endonuclease_dom"/>
</dbReference>
<dbReference type="PROSITE" id="PS51253">
    <property type="entry name" value="HTH_CENPB"/>
    <property type="match status" value="1"/>
</dbReference>
<dbReference type="Proteomes" id="UP000663887">
    <property type="component" value="Unassembled WGS sequence"/>
</dbReference>
<keyword evidence="1" id="KW-0238">DNA-binding</keyword>
<dbReference type="GO" id="GO:0005634">
    <property type="term" value="C:nucleus"/>
    <property type="evidence" value="ECO:0007669"/>
    <property type="project" value="TreeGrafter"/>
</dbReference>
<name>A0A820FFK7_9BILA</name>
<dbReference type="PANTHER" id="PTHR19303:SF73">
    <property type="entry name" value="PROTEIN PDC2"/>
    <property type="match status" value="1"/>
</dbReference>
<evidence type="ECO:0000256" key="2">
    <source>
        <dbReference type="SAM" id="MobiDB-lite"/>
    </source>
</evidence>
<evidence type="ECO:0000313" key="5">
    <source>
        <dbReference type="EMBL" id="CAF2133267.1"/>
    </source>
</evidence>
<evidence type="ECO:0000259" key="3">
    <source>
        <dbReference type="PROSITE" id="PS51253"/>
    </source>
</evidence>